<accession>A0A8S5MDR2</accession>
<name>A0A8S5MDR2_9CAUD</name>
<sequence>MSNKDDLKLEILKKLEEKTGLDLTDKITKTRFVCMGDDESERSISSANALESLDEATPEQLQFLLDKISSTSDTEFSKATSSHVLIAKEQIDGYEFRSEFLPENVLVSALKNPDPDTAFGFIYDAAERTIEYRVADKKIEGMSFVLDFNLRTAERLDIQSAVNILIKHVDLCTPLYEYEVPSADVCEKFISVLLDTKEILDSIADVEDDDSEES</sequence>
<proteinExistence type="predicted"/>
<organism evidence="1">
    <name type="scientific">Siphoviridae sp. ctYh54</name>
    <dbReference type="NCBI Taxonomy" id="2826379"/>
    <lineage>
        <taxon>Viruses</taxon>
        <taxon>Duplodnaviria</taxon>
        <taxon>Heunggongvirae</taxon>
        <taxon>Uroviricota</taxon>
        <taxon>Caudoviricetes</taxon>
    </lineage>
</organism>
<protein>
    <submittedName>
        <fullName evidence="1">Uncharacterized protein</fullName>
    </submittedName>
</protein>
<evidence type="ECO:0000313" key="1">
    <source>
        <dbReference type="EMBL" id="DAD80473.1"/>
    </source>
</evidence>
<reference evidence="1" key="1">
    <citation type="journal article" date="2021" name="Proc. Natl. Acad. Sci. U.S.A.">
        <title>A Catalog of Tens of Thousands of Viruses from Human Metagenomes Reveals Hidden Associations with Chronic Diseases.</title>
        <authorList>
            <person name="Tisza M.J."/>
            <person name="Buck C.B."/>
        </authorList>
    </citation>
    <scope>NUCLEOTIDE SEQUENCE</scope>
    <source>
        <strain evidence="1">CtYh54</strain>
    </source>
</reference>
<dbReference type="EMBL" id="BK014884">
    <property type="protein sequence ID" value="DAD80473.1"/>
    <property type="molecule type" value="Genomic_DNA"/>
</dbReference>